<dbReference type="Pfam" id="PF03099">
    <property type="entry name" value="BPL_LplA_LipB"/>
    <property type="match status" value="1"/>
</dbReference>
<dbReference type="InterPro" id="IPR004143">
    <property type="entry name" value="BPL_LPL_catalytic"/>
</dbReference>
<proteinExistence type="predicted"/>
<protein>
    <recommendedName>
        <fullName evidence="5">biotin--[biotin carboxyl-carrier protein] ligase</fullName>
        <ecNumber evidence="5">6.3.4.15</ecNumber>
    </recommendedName>
</protein>
<dbReference type="InterPro" id="IPR008988">
    <property type="entry name" value="Transcriptional_repressor_C"/>
</dbReference>
<dbReference type="PANTHER" id="PTHR12835">
    <property type="entry name" value="BIOTIN PROTEIN LIGASE"/>
    <property type="match status" value="1"/>
</dbReference>
<dbReference type="CDD" id="cd16442">
    <property type="entry name" value="BPL"/>
    <property type="match status" value="1"/>
</dbReference>
<dbReference type="Gene3D" id="3.30.930.10">
    <property type="entry name" value="Bira Bifunctional Protein, Domain 2"/>
    <property type="match status" value="1"/>
</dbReference>
<dbReference type="RefSeq" id="WP_135477499.1">
    <property type="nucleotide sequence ID" value="NZ_SIJK02000009.1"/>
</dbReference>
<gene>
    <name evidence="7" type="ORF">EYB53_007020</name>
</gene>
<dbReference type="Gene3D" id="2.30.30.100">
    <property type="match status" value="1"/>
</dbReference>
<dbReference type="Pfam" id="PF02237">
    <property type="entry name" value="BPL_C"/>
    <property type="match status" value="1"/>
</dbReference>
<evidence type="ECO:0000313" key="8">
    <source>
        <dbReference type="Proteomes" id="UP001193081"/>
    </source>
</evidence>
<dbReference type="PROSITE" id="PS51733">
    <property type="entry name" value="BPL_LPL_CATALYTIC"/>
    <property type="match status" value="1"/>
</dbReference>
<dbReference type="InterPro" id="IPR004408">
    <property type="entry name" value="Biotin_CoA_COase_ligase"/>
</dbReference>
<keyword evidence="1 7" id="KW-0436">Ligase</keyword>
<reference evidence="7 8" key="1">
    <citation type="submission" date="2021-03" db="EMBL/GenBank/DDBJ databases">
        <authorList>
            <person name="Grouzdev D.S."/>
        </authorList>
    </citation>
    <scope>NUCLEOTIDE SEQUENCE [LARGE SCALE GENOMIC DNA]</scope>
    <source>
        <strain evidence="7 8">M50-1</strain>
    </source>
</reference>
<dbReference type="GO" id="GO:0004077">
    <property type="term" value="F:biotin--[biotin carboxyl-carrier protein] ligase activity"/>
    <property type="evidence" value="ECO:0007669"/>
    <property type="project" value="UniProtKB-EC"/>
</dbReference>
<dbReference type="EMBL" id="SIJK02000009">
    <property type="protein sequence ID" value="MBP1465454.1"/>
    <property type="molecule type" value="Genomic_DNA"/>
</dbReference>
<keyword evidence="4" id="KW-0092">Biotin</keyword>
<sequence>MTPGLDATILAHALRSLSLPRTVYTYGSVGSTMDLARPLLKTLPPEQFPVLLVADEQRTGRGRMGRPWMAPPGTALLVSLVLQPTWLQPAEAVYLVWMAAVALCEAIETVTPLQPVLKWPNDLLLPVGAPPALTLAKVAGLLLEVNSTVDHLAWAIIGCGVNLTSAPPADQTRYPATSLAAAGVEVDRMALLIALMQRIDGWYQRLAAGERDALFGAWRSRLVTLGQQVRIETAAGLVSGLAEQVEPDGTLLVRQASGELCPVTTGDVGL</sequence>
<dbReference type="PANTHER" id="PTHR12835:SF5">
    <property type="entry name" value="BIOTIN--PROTEIN LIGASE"/>
    <property type="match status" value="1"/>
</dbReference>
<keyword evidence="3" id="KW-0067">ATP-binding</keyword>
<dbReference type="InterPro" id="IPR003142">
    <property type="entry name" value="BPL_C"/>
</dbReference>
<dbReference type="NCBIfam" id="TIGR00121">
    <property type="entry name" value="birA_ligase"/>
    <property type="match status" value="1"/>
</dbReference>
<evidence type="ECO:0000256" key="3">
    <source>
        <dbReference type="ARBA" id="ARBA00022840"/>
    </source>
</evidence>
<name>A0ABS4D7M8_9CHLR</name>
<dbReference type="EC" id="6.3.4.15" evidence="5"/>
<dbReference type="Proteomes" id="UP001193081">
    <property type="component" value="Unassembled WGS sequence"/>
</dbReference>
<dbReference type="SUPFAM" id="SSF55681">
    <property type="entry name" value="Class II aaRS and biotin synthetases"/>
    <property type="match status" value="1"/>
</dbReference>
<evidence type="ECO:0000256" key="2">
    <source>
        <dbReference type="ARBA" id="ARBA00022741"/>
    </source>
</evidence>
<dbReference type="SUPFAM" id="SSF50037">
    <property type="entry name" value="C-terminal domain of transcriptional repressors"/>
    <property type="match status" value="1"/>
</dbReference>
<dbReference type="InterPro" id="IPR045864">
    <property type="entry name" value="aa-tRNA-synth_II/BPL/LPL"/>
</dbReference>
<keyword evidence="8" id="KW-1185">Reference proteome</keyword>
<evidence type="ECO:0000259" key="6">
    <source>
        <dbReference type="PROSITE" id="PS51733"/>
    </source>
</evidence>
<evidence type="ECO:0000313" key="7">
    <source>
        <dbReference type="EMBL" id="MBP1465454.1"/>
    </source>
</evidence>
<organism evidence="7 8">
    <name type="scientific">Candidatus Chloroploca mongolica</name>
    <dbReference type="NCBI Taxonomy" id="2528176"/>
    <lineage>
        <taxon>Bacteria</taxon>
        <taxon>Bacillati</taxon>
        <taxon>Chloroflexota</taxon>
        <taxon>Chloroflexia</taxon>
        <taxon>Chloroflexales</taxon>
        <taxon>Chloroflexineae</taxon>
        <taxon>Oscillochloridaceae</taxon>
        <taxon>Candidatus Chloroploca</taxon>
    </lineage>
</organism>
<evidence type="ECO:0000256" key="5">
    <source>
        <dbReference type="ARBA" id="ARBA00024227"/>
    </source>
</evidence>
<comment type="caution">
    <text evidence="7">The sequence shown here is derived from an EMBL/GenBank/DDBJ whole genome shotgun (WGS) entry which is preliminary data.</text>
</comment>
<feature type="domain" description="BPL/LPL catalytic" evidence="6">
    <location>
        <begin position="8"/>
        <end position="207"/>
    </location>
</feature>
<accession>A0ABS4D7M8</accession>
<evidence type="ECO:0000256" key="1">
    <source>
        <dbReference type="ARBA" id="ARBA00022598"/>
    </source>
</evidence>
<evidence type="ECO:0000256" key="4">
    <source>
        <dbReference type="ARBA" id="ARBA00023267"/>
    </source>
</evidence>
<keyword evidence="2" id="KW-0547">Nucleotide-binding</keyword>